<accession>A0A9X2XD74</accession>
<dbReference type="Proteomes" id="UP001139955">
    <property type="component" value="Unassembled WGS sequence"/>
</dbReference>
<gene>
    <name evidence="1" type="ORF">OC940_03040</name>
</gene>
<name>A0A9X2XD74_9PSED</name>
<dbReference type="RefSeq" id="WP_262145823.1">
    <property type="nucleotide sequence ID" value="NZ_JAOSKY010000001.1"/>
</dbReference>
<evidence type="ECO:0000313" key="1">
    <source>
        <dbReference type="EMBL" id="MCU7246775.1"/>
    </source>
</evidence>
<keyword evidence="2" id="KW-1185">Reference proteome</keyword>
<reference evidence="1" key="1">
    <citation type="submission" date="2022-09" db="EMBL/GenBank/DDBJ databases">
        <authorList>
            <person name="Cesa-Luna C."/>
            <person name="Girard L."/>
            <person name="Lood C."/>
            <person name="Hofte M."/>
            <person name="De Mot R."/>
        </authorList>
    </citation>
    <scope>NUCLEOTIDE SEQUENCE</scope>
    <source>
        <strain evidence="1">B1M3-32</strain>
    </source>
</reference>
<organism evidence="1 2">
    <name type="scientific">Pseudomonas koreensis</name>
    <dbReference type="NCBI Taxonomy" id="198620"/>
    <lineage>
        <taxon>Bacteria</taxon>
        <taxon>Pseudomonadati</taxon>
        <taxon>Pseudomonadota</taxon>
        <taxon>Gammaproteobacteria</taxon>
        <taxon>Pseudomonadales</taxon>
        <taxon>Pseudomonadaceae</taxon>
        <taxon>Pseudomonas</taxon>
    </lineage>
</organism>
<sequence>MSKAAKSEVKSVAAAAVAPSKGAYVELLNEMRTHAKQRSAGSARGVLMASPHLQQIHLRSLYVSTNSSNDPAVRYLEPKAREAGEGQADQSETELTKATEAFENSGSTDTSDYKKKLEELRKRDQEAANKRIDKMYDEAIAQIDKFPQSGDAVVGFMETFGGLFNAVLDKITDFFVEVGKNILNWLKNVWEKITSTFNSVVSWITGWFS</sequence>
<evidence type="ECO:0000313" key="2">
    <source>
        <dbReference type="Proteomes" id="UP001139955"/>
    </source>
</evidence>
<dbReference type="EMBL" id="JAOSKY010000001">
    <property type="protein sequence ID" value="MCU7246775.1"/>
    <property type="molecule type" value="Genomic_DNA"/>
</dbReference>
<dbReference type="AlphaFoldDB" id="A0A9X2XD74"/>
<protein>
    <submittedName>
        <fullName evidence="1">Uncharacterized protein</fullName>
    </submittedName>
</protein>
<reference evidence="1" key="2">
    <citation type="journal article" date="2023" name="mSystems">
        <title>Charting the Lipopeptidome of Nonpathogenic Pseudomonas.</title>
        <authorList>
            <person name="Cesa-Luna C."/>
            <person name="Geudens N."/>
            <person name="Girard L."/>
            <person name="De Roo V."/>
            <person name="Maklad H.R."/>
            <person name="Martins J.C."/>
            <person name="Hofte M."/>
            <person name="De Mot R."/>
        </authorList>
    </citation>
    <scope>NUCLEOTIDE SEQUENCE</scope>
    <source>
        <strain evidence="1">B1M3-32</strain>
    </source>
</reference>
<proteinExistence type="predicted"/>
<comment type="caution">
    <text evidence="1">The sequence shown here is derived from an EMBL/GenBank/DDBJ whole genome shotgun (WGS) entry which is preliminary data.</text>
</comment>